<dbReference type="Gene3D" id="3.30.920.30">
    <property type="entry name" value="Hypothetical protein"/>
    <property type="match status" value="1"/>
</dbReference>
<evidence type="ECO:0000256" key="1">
    <source>
        <dbReference type="ARBA" id="ARBA00006620"/>
    </source>
</evidence>
<evidence type="ECO:0000256" key="2">
    <source>
        <dbReference type="ARBA" id="ARBA00022649"/>
    </source>
</evidence>
<dbReference type="Pfam" id="PF07927">
    <property type="entry name" value="HicA_toxin"/>
    <property type="match status" value="1"/>
</dbReference>
<reference evidence="8 9" key="1">
    <citation type="journal article" date="2016" name="Nat. Commun.">
        <title>Thousands of microbial genomes shed light on interconnected biogeochemical processes in an aquifer system.</title>
        <authorList>
            <person name="Anantharaman K."/>
            <person name="Brown C.T."/>
            <person name="Hug L.A."/>
            <person name="Sharon I."/>
            <person name="Castelle C.J."/>
            <person name="Probst A.J."/>
            <person name="Thomas B.C."/>
            <person name="Singh A."/>
            <person name="Wilkins M.J."/>
            <person name="Karaoz U."/>
            <person name="Brodie E.L."/>
            <person name="Williams K.H."/>
            <person name="Hubbard S.S."/>
            <person name="Banfield J.F."/>
        </authorList>
    </citation>
    <scope>NUCLEOTIDE SEQUENCE [LARGE SCALE GENOMIC DNA]</scope>
</reference>
<dbReference type="EMBL" id="MGAL01000012">
    <property type="protein sequence ID" value="OGK48600.1"/>
    <property type="molecule type" value="Genomic_DNA"/>
</dbReference>
<evidence type="ECO:0000313" key="9">
    <source>
        <dbReference type="Proteomes" id="UP000177141"/>
    </source>
</evidence>
<dbReference type="GO" id="GO:0004519">
    <property type="term" value="F:endonuclease activity"/>
    <property type="evidence" value="ECO:0007669"/>
    <property type="project" value="UniProtKB-KW"/>
</dbReference>
<sequence length="72" mass="8245">MPKLAPLKPREVEKILLQNGFQANVSKSSHRQYYNPETSVHTTVSFHNKEIPKGTLRSIIKQSQLPLNLFQS</sequence>
<name>A0A1F7IZ16_9BACT</name>
<keyword evidence="5" id="KW-0378">Hydrolase</keyword>
<keyword evidence="7" id="KW-0346">Stress response</keyword>
<comment type="similarity">
    <text evidence="1">Belongs to the HicA mRNA interferase family.</text>
</comment>
<dbReference type="InterPro" id="IPR038570">
    <property type="entry name" value="HicA_sf"/>
</dbReference>
<accession>A0A1F7IZ16</accession>
<dbReference type="Proteomes" id="UP000177141">
    <property type="component" value="Unassembled WGS sequence"/>
</dbReference>
<protein>
    <recommendedName>
        <fullName evidence="10">Toxin HicA</fullName>
    </recommendedName>
</protein>
<dbReference type="AlphaFoldDB" id="A0A1F7IZ16"/>
<comment type="caution">
    <text evidence="8">The sequence shown here is derived from an EMBL/GenBank/DDBJ whole genome shotgun (WGS) entry which is preliminary data.</text>
</comment>
<evidence type="ECO:0000256" key="3">
    <source>
        <dbReference type="ARBA" id="ARBA00022722"/>
    </source>
</evidence>
<dbReference type="GO" id="GO:0016787">
    <property type="term" value="F:hydrolase activity"/>
    <property type="evidence" value="ECO:0007669"/>
    <property type="project" value="UniProtKB-KW"/>
</dbReference>
<gene>
    <name evidence="8" type="ORF">A3A93_05235</name>
</gene>
<evidence type="ECO:0000256" key="6">
    <source>
        <dbReference type="ARBA" id="ARBA00022884"/>
    </source>
</evidence>
<keyword evidence="6" id="KW-0694">RNA-binding</keyword>
<evidence type="ECO:0008006" key="10">
    <source>
        <dbReference type="Google" id="ProtNLM"/>
    </source>
</evidence>
<evidence type="ECO:0000256" key="5">
    <source>
        <dbReference type="ARBA" id="ARBA00022801"/>
    </source>
</evidence>
<dbReference type="STRING" id="1802061.A3A93_05235"/>
<dbReference type="InterPro" id="IPR012933">
    <property type="entry name" value="HicA_mRNA_interferase"/>
</dbReference>
<keyword evidence="3" id="KW-0540">Nuclease</keyword>
<evidence type="ECO:0000313" key="8">
    <source>
        <dbReference type="EMBL" id="OGK48600.1"/>
    </source>
</evidence>
<keyword evidence="2" id="KW-1277">Toxin-antitoxin system</keyword>
<keyword evidence="4" id="KW-0255">Endonuclease</keyword>
<proteinExistence type="inferred from homology"/>
<evidence type="ECO:0000256" key="4">
    <source>
        <dbReference type="ARBA" id="ARBA00022759"/>
    </source>
</evidence>
<evidence type="ECO:0000256" key="7">
    <source>
        <dbReference type="ARBA" id="ARBA00023016"/>
    </source>
</evidence>
<dbReference type="GO" id="GO:0003729">
    <property type="term" value="F:mRNA binding"/>
    <property type="evidence" value="ECO:0007669"/>
    <property type="project" value="InterPro"/>
</dbReference>
<dbReference type="SUPFAM" id="SSF54786">
    <property type="entry name" value="YcfA/nrd intein domain"/>
    <property type="match status" value="1"/>
</dbReference>
<organism evidence="8 9">
    <name type="scientific">Candidatus Roizmanbacteria bacterium RIFCSPLOWO2_01_FULL_38_12</name>
    <dbReference type="NCBI Taxonomy" id="1802061"/>
    <lineage>
        <taxon>Bacteria</taxon>
        <taxon>Candidatus Roizmaniibacteriota</taxon>
    </lineage>
</organism>